<proteinExistence type="predicted"/>
<evidence type="ECO:0000256" key="1">
    <source>
        <dbReference type="SAM" id="MobiDB-lite"/>
    </source>
</evidence>
<protein>
    <recommendedName>
        <fullName evidence="4">F-box domain-containing protein</fullName>
    </recommendedName>
</protein>
<accession>A0ABR4B3T3</accession>
<sequence>MDQHHSSHRSSKYQTAHNTVAQNLEASSWHSCTRKSPPAPRIPKDHAPTRISRAIPPTPKTSHLAIAKPPEIAHVLRIAKYLDPVSRMSLKYTSQYLYHSLKYTIASELWYPKRRSTPTLGPNGQVRDSIPGETERQKRKTVDPARQRRLRWLTLLMKDGLFGDGKSICAPCLSVHEDSLFLPSELENPDRERECLVFTGKVWICPHLQLRYDEVTLSKPRPSRPHPHYSDLQYFATDPKGKNPAAKLESSQPSCTVEAQPQLSSAEAKRAHRRAKQDITNLLGTTPVSKINQECHHCASMHVTTTSFTKSRGRCPIMHLRPHILARASLEK</sequence>
<dbReference type="Proteomes" id="UP001590951">
    <property type="component" value="Unassembled WGS sequence"/>
</dbReference>
<dbReference type="EMBL" id="JBHFEH010000030">
    <property type="protein sequence ID" value="KAL2052053.1"/>
    <property type="molecule type" value="Genomic_DNA"/>
</dbReference>
<feature type="region of interest" description="Disordered" evidence="1">
    <location>
        <begin position="116"/>
        <end position="143"/>
    </location>
</feature>
<organism evidence="2 3">
    <name type="scientific">Lepraria finkii</name>
    <dbReference type="NCBI Taxonomy" id="1340010"/>
    <lineage>
        <taxon>Eukaryota</taxon>
        <taxon>Fungi</taxon>
        <taxon>Dikarya</taxon>
        <taxon>Ascomycota</taxon>
        <taxon>Pezizomycotina</taxon>
        <taxon>Lecanoromycetes</taxon>
        <taxon>OSLEUM clade</taxon>
        <taxon>Lecanoromycetidae</taxon>
        <taxon>Lecanorales</taxon>
        <taxon>Lecanorineae</taxon>
        <taxon>Stereocaulaceae</taxon>
        <taxon>Lepraria</taxon>
    </lineage>
</organism>
<evidence type="ECO:0008006" key="4">
    <source>
        <dbReference type="Google" id="ProtNLM"/>
    </source>
</evidence>
<feature type="compositionally biased region" description="Basic and acidic residues" evidence="1">
    <location>
        <begin position="133"/>
        <end position="143"/>
    </location>
</feature>
<name>A0ABR4B3T3_9LECA</name>
<reference evidence="2 3" key="1">
    <citation type="submission" date="2024-09" db="EMBL/GenBank/DDBJ databases">
        <title>Rethinking Asexuality: The Enigmatic Case of Functional Sexual Genes in Lepraria (Stereocaulaceae).</title>
        <authorList>
            <person name="Doellman M."/>
            <person name="Sun Y."/>
            <person name="Barcenas-Pena A."/>
            <person name="Lumbsch H.T."/>
            <person name="Grewe F."/>
        </authorList>
    </citation>
    <scope>NUCLEOTIDE SEQUENCE [LARGE SCALE GENOMIC DNA]</scope>
    <source>
        <strain evidence="2 3">Grewe 0041</strain>
    </source>
</reference>
<comment type="caution">
    <text evidence="2">The sequence shown here is derived from an EMBL/GenBank/DDBJ whole genome shotgun (WGS) entry which is preliminary data.</text>
</comment>
<evidence type="ECO:0000313" key="3">
    <source>
        <dbReference type="Proteomes" id="UP001590951"/>
    </source>
</evidence>
<evidence type="ECO:0000313" key="2">
    <source>
        <dbReference type="EMBL" id="KAL2052053.1"/>
    </source>
</evidence>
<gene>
    <name evidence="2" type="ORF">ABVK25_007745</name>
</gene>
<feature type="region of interest" description="Disordered" evidence="1">
    <location>
        <begin position="24"/>
        <end position="63"/>
    </location>
</feature>
<keyword evidence="3" id="KW-1185">Reference proteome</keyword>
<feature type="region of interest" description="Disordered" evidence="1">
    <location>
        <begin position="261"/>
        <end position="282"/>
    </location>
</feature>